<dbReference type="InterPro" id="IPR032675">
    <property type="entry name" value="LRR_dom_sf"/>
</dbReference>
<sequence>METEQVNKRARSSRPSTVERRTTIYDLPYALLCYIISFLPLRDAVRTGVLAHSWKTIWMSNPNWNLSFLTFPRMRNKKQRYEEFVDRVIYLHAGAGIQSMKICHTSYDGFSQRAQIWMQCLVQRHPLRELDINICYPVLPPSALFYCTTLVSLRLCLYDLSPNIPRKARLPNLKYLTLEQAVFQGSSAFQRLIDGCPNLTALVLKECLLSAENDQDIKIYHDTLIELSIINCRYFPSSLLHLTAVNLSRFAYEGRNLQLSPRNMCYLQSITFARLEFEELVDLYLNKMNNGLAARYGQNMCRLLSSFRSARGLVLGDWCIEYLSMAADSLRISPLSNLRSLNLRIWPNSGHTSAAAFLVRSCPALLHLHITLCENSSPGLYHNAERQRHPVPTDILAGEPFNHSLKKVEIKKFRASGDEMKLLQYMLKTFLVLEELNVKFVTWINPPLMSQAKKKARTFVRASPNVADLWKVIDGAETTPPSKENAEVFRKWRIKAGKAMFILKTIIGEELLEHIKETDTSKATWDTLASLFPKKNDTQLQLLENEPMTI</sequence>
<accession>A0A6P5EYF4</accession>
<dbReference type="InterPro" id="IPR055411">
    <property type="entry name" value="LRR_FXL15/At3g58940/PEG3-like"/>
</dbReference>
<reference evidence="5" key="2">
    <citation type="submission" date="2025-08" db="UniProtKB">
        <authorList>
            <consortium name="RefSeq"/>
        </authorList>
    </citation>
    <scope>IDENTIFICATION</scope>
    <source>
        <tissue evidence="5">Leaf</tissue>
    </source>
</reference>
<feature type="domain" description="F-box/LRR-repeat protein 15/At3g58940/PEG3-like LRR" evidence="3">
    <location>
        <begin position="117"/>
        <end position="254"/>
    </location>
</feature>
<evidence type="ECO:0000313" key="5">
    <source>
        <dbReference type="RefSeq" id="XP_020086223.1"/>
    </source>
</evidence>
<dbReference type="InterPro" id="IPR036047">
    <property type="entry name" value="F-box-like_dom_sf"/>
</dbReference>
<evidence type="ECO:0000259" key="2">
    <source>
        <dbReference type="Pfam" id="PF08387"/>
    </source>
</evidence>
<dbReference type="Pfam" id="PF00646">
    <property type="entry name" value="F-box"/>
    <property type="match status" value="1"/>
</dbReference>
<protein>
    <submittedName>
        <fullName evidence="5">FBD-associated F-box protein At1g66310-like</fullName>
    </submittedName>
</protein>
<dbReference type="Pfam" id="PF24758">
    <property type="entry name" value="LRR_At5g56370"/>
    <property type="match status" value="1"/>
</dbReference>
<dbReference type="InterPro" id="IPR001810">
    <property type="entry name" value="F-box_dom"/>
</dbReference>
<dbReference type="SUPFAM" id="SSF81383">
    <property type="entry name" value="F-box domain"/>
    <property type="match status" value="1"/>
</dbReference>
<feature type="domain" description="F-box" evidence="1">
    <location>
        <begin position="25"/>
        <end position="65"/>
    </location>
</feature>
<dbReference type="Pfam" id="PF14223">
    <property type="entry name" value="Retrotran_gag_2"/>
    <property type="match status" value="1"/>
</dbReference>
<dbReference type="InterPro" id="IPR050232">
    <property type="entry name" value="FBL13/AtMIF1-like"/>
</dbReference>
<organism evidence="4 5">
    <name type="scientific">Ananas comosus</name>
    <name type="common">Pineapple</name>
    <name type="synonym">Ananas ananas</name>
    <dbReference type="NCBI Taxonomy" id="4615"/>
    <lineage>
        <taxon>Eukaryota</taxon>
        <taxon>Viridiplantae</taxon>
        <taxon>Streptophyta</taxon>
        <taxon>Embryophyta</taxon>
        <taxon>Tracheophyta</taxon>
        <taxon>Spermatophyta</taxon>
        <taxon>Magnoliopsida</taxon>
        <taxon>Liliopsida</taxon>
        <taxon>Poales</taxon>
        <taxon>Bromeliaceae</taxon>
        <taxon>Bromelioideae</taxon>
        <taxon>Ananas</taxon>
    </lineage>
</organism>
<keyword evidence="4" id="KW-1185">Reference proteome</keyword>
<dbReference type="Proteomes" id="UP000515123">
    <property type="component" value="Linkage group 4"/>
</dbReference>
<dbReference type="PANTHER" id="PTHR31900">
    <property type="entry name" value="F-BOX/RNI SUPERFAMILY PROTEIN-RELATED"/>
    <property type="match status" value="1"/>
</dbReference>
<dbReference type="SUPFAM" id="SSF52047">
    <property type="entry name" value="RNI-like"/>
    <property type="match status" value="1"/>
</dbReference>
<dbReference type="PANTHER" id="PTHR31900:SF30">
    <property type="entry name" value="SUPERFAMILY PROTEIN, PUTATIVE-RELATED"/>
    <property type="match status" value="1"/>
</dbReference>
<dbReference type="OrthoDB" id="682515at2759"/>
<evidence type="ECO:0000259" key="3">
    <source>
        <dbReference type="Pfam" id="PF24758"/>
    </source>
</evidence>
<gene>
    <name evidence="5" type="primary">LOC109708803</name>
</gene>
<proteinExistence type="predicted"/>
<dbReference type="AlphaFoldDB" id="A0A6P5EYF4"/>
<dbReference type="Gene3D" id="3.80.10.10">
    <property type="entry name" value="Ribonuclease Inhibitor"/>
    <property type="match status" value="1"/>
</dbReference>
<reference evidence="4" key="1">
    <citation type="journal article" date="2015" name="Nat. Genet.">
        <title>The pineapple genome and the evolution of CAM photosynthesis.</title>
        <authorList>
            <person name="Ming R."/>
            <person name="VanBuren R."/>
            <person name="Wai C.M."/>
            <person name="Tang H."/>
            <person name="Schatz M.C."/>
            <person name="Bowers J.E."/>
            <person name="Lyons E."/>
            <person name="Wang M.L."/>
            <person name="Chen J."/>
            <person name="Biggers E."/>
            <person name="Zhang J."/>
            <person name="Huang L."/>
            <person name="Zhang L."/>
            <person name="Miao W."/>
            <person name="Zhang J."/>
            <person name="Ye Z."/>
            <person name="Miao C."/>
            <person name="Lin Z."/>
            <person name="Wang H."/>
            <person name="Zhou H."/>
            <person name="Yim W.C."/>
            <person name="Priest H.D."/>
            <person name="Zheng C."/>
            <person name="Woodhouse M."/>
            <person name="Edger P.P."/>
            <person name="Guyot R."/>
            <person name="Guo H.B."/>
            <person name="Guo H."/>
            <person name="Zheng G."/>
            <person name="Singh R."/>
            <person name="Sharma A."/>
            <person name="Min X."/>
            <person name="Zheng Y."/>
            <person name="Lee H."/>
            <person name="Gurtowski J."/>
            <person name="Sedlazeck F.J."/>
            <person name="Harkess A."/>
            <person name="McKain M.R."/>
            <person name="Liao Z."/>
            <person name="Fang J."/>
            <person name="Liu J."/>
            <person name="Zhang X."/>
            <person name="Zhang Q."/>
            <person name="Hu W."/>
            <person name="Qin Y."/>
            <person name="Wang K."/>
            <person name="Chen L.Y."/>
            <person name="Shirley N."/>
            <person name="Lin Y.R."/>
            <person name="Liu L.Y."/>
            <person name="Hernandez A.G."/>
            <person name="Wright C.L."/>
            <person name="Bulone V."/>
            <person name="Tuskan G.A."/>
            <person name="Heath K."/>
            <person name="Zee F."/>
            <person name="Moore P.H."/>
            <person name="Sunkar R."/>
            <person name="Leebens-Mack J.H."/>
            <person name="Mockler T."/>
            <person name="Bennetzen J.L."/>
            <person name="Freeling M."/>
            <person name="Sankoff D."/>
            <person name="Paterson A.H."/>
            <person name="Zhu X."/>
            <person name="Yang X."/>
            <person name="Smith J.A."/>
            <person name="Cushman J.C."/>
            <person name="Paull R.E."/>
            <person name="Yu Q."/>
        </authorList>
    </citation>
    <scope>NUCLEOTIDE SEQUENCE [LARGE SCALE GENOMIC DNA]</scope>
    <source>
        <strain evidence="4">cv. F153</strain>
    </source>
</reference>
<feature type="domain" description="FBD" evidence="2">
    <location>
        <begin position="401"/>
        <end position="436"/>
    </location>
</feature>
<evidence type="ECO:0000259" key="1">
    <source>
        <dbReference type="Pfam" id="PF00646"/>
    </source>
</evidence>
<name>A0A6P5EYF4_ANACO</name>
<dbReference type="GeneID" id="109708803"/>
<dbReference type="InterPro" id="IPR006566">
    <property type="entry name" value="FBD"/>
</dbReference>
<dbReference type="Pfam" id="PF08387">
    <property type="entry name" value="FBD"/>
    <property type="match status" value="1"/>
</dbReference>
<dbReference type="RefSeq" id="XP_020086223.1">
    <property type="nucleotide sequence ID" value="XM_020230634.1"/>
</dbReference>
<evidence type="ECO:0000313" key="4">
    <source>
        <dbReference type="Proteomes" id="UP000515123"/>
    </source>
</evidence>